<dbReference type="Pfam" id="PF01435">
    <property type="entry name" value="Peptidase_M48"/>
    <property type="match status" value="1"/>
</dbReference>
<accession>A0AAD9PNY1</accession>
<keyword evidence="1 6" id="KW-0645">Protease</keyword>
<keyword evidence="2" id="KW-0479">Metal-binding</keyword>
<dbReference type="RefSeq" id="XP_067804690.1">
    <property type="nucleotide sequence ID" value="XM_067945899.1"/>
</dbReference>
<evidence type="ECO:0000259" key="7">
    <source>
        <dbReference type="Pfam" id="PF01435"/>
    </source>
</evidence>
<evidence type="ECO:0000313" key="9">
    <source>
        <dbReference type="Proteomes" id="UP001214638"/>
    </source>
</evidence>
<protein>
    <submittedName>
        <fullName evidence="8">Peptidase M48</fullName>
    </submittedName>
</protein>
<dbReference type="GeneID" id="94335149"/>
<evidence type="ECO:0000256" key="6">
    <source>
        <dbReference type="RuleBase" id="RU003983"/>
    </source>
</evidence>
<dbReference type="GO" id="GO:0006508">
    <property type="term" value="P:proteolysis"/>
    <property type="evidence" value="ECO:0007669"/>
    <property type="project" value="UniProtKB-KW"/>
</dbReference>
<evidence type="ECO:0000256" key="1">
    <source>
        <dbReference type="ARBA" id="ARBA00022670"/>
    </source>
</evidence>
<comment type="caution">
    <text evidence="8">The sequence shown here is derived from an EMBL/GenBank/DDBJ whole genome shotgun (WGS) entry which is preliminary data.</text>
</comment>
<evidence type="ECO:0000256" key="3">
    <source>
        <dbReference type="ARBA" id="ARBA00022801"/>
    </source>
</evidence>
<dbReference type="Proteomes" id="UP001214638">
    <property type="component" value="Unassembled WGS sequence"/>
</dbReference>
<comment type="similarity">
    <text evidence="6">Belongs to the peptidase M48 family.</text>
</comment>
<keyword evidence="9" id="KW-1185">Reference proteome</keyword>
<name>A0AAD9PNY1_9APIC</name>
<proteinExistence type="inferred from homology"/>
<keyword evidence="3 6" id="KW-0378">Hydrolase</keyword>
<evidence type="ECO:0000256" key="2">
    <source>
        <dbReference type="ARBA" id="ARBA00022723"/>
    </source>
</evidence>
<evidence type="ECO:0000313" key="8">
    <source>
        <dbReference type="EMBL" id="KAK2197848.1"/>
    </source>
</evidence>
<evidence type="ECO:0000256" key="5">
    <source>
        <dbReference type="ARBA" id="ARBA00023049"/>
    </source>
</evidence>
<feature type="domain" description="Peptidase M48" evidence="7">
    <location>
        <begin position="7"/>
        <end position="76"/>
    </location>
</feature>
<sequence length="85" mass="9687">MNLQVGVLMHILSTSLTRKNEYQADEFSVKLGYGSDLAQALVELGQQNKSLIHHDALYSWFHFTHPVLYERLHAIYAAMANQKLA</sequence>
<gene>
    <name evidence="8" type="ORF">BdWA1_000851</name>
</gene>
<organism evidence="8 9">
    <name type="scientific">Babesia duncani</name>
    <dbReference type="NCBI Taxonomy" id="323732"/>
    <lineage>
        <taxon>Eukaryota</taxon>
        <taxon>Sar</taxon>
        <taxon>Alveolata</taxon>
        <taxon>Apicomplexa</taxon>
        <taxon>Aconoidasida</taxon>
        <taxon>Piroplasmida</taxon>
        <taxon>Babesiidae</taxon>
        <taxon>Babesia</taxon>
    </lineage>
</organism>
<dbReference type="EMBL" id="JALLKP010000001">
    <property type="protein sequence ID" value="KAK2197848.1"/>
    <property type="molecule type" value="Genomic_DNA"/>
</dbReference>
<keyword evidence="5 6" id="KW-0482">Metalloprotease</keyword>
<dbReference type="AlphaFoldDB" id="A0AAD9PNY1"/>
<evidence type="ECO:0000256" key="4">
    <source>
        <dbReference type="ARBA" id="ARBA00022833"/>
    </source>
</evidence>
<dbReference type="InterPro" id="IPR001915">
    <property type="entry name" value="Peptidase_M48"/>
</dbReference>
<comment type="cofactor">
    <cofactor evidence="6">
        <name>Zn(2+)</name>
        <dbReference type="ChEBI" id="CHEBI:29105"/>
    </cofactor>
    <text evidence="6">Binds 1 zinc ion per subunit.</text>
</comment>
<keyword evidence="4 6" id="KW-0862">Zinc</keyword>
<dbReference type="GO" id="GO:0046872">
    <property type="term" value="F:metal ion binding"/>
    <property type="evidence" value="ECO:0007669"/>
    <property type="project" value="UniProtKB-KW"/>
</dbReference>
<dbReference type="GO" id="GO:0004222">
    <property type="term" value="F:metalloendopeptidase activity"/>
    <property type="evidence" value="ECO:0007669"/>
    <property type="project" value="InterPro"/>
</dbReference>
<dbReference type="KEGG" id="bdw:94335149"/>
<dbReference type="PANTHER" id="PTHR10120">
    <property type="entry name" value="CAAX PRENYL PROTEASE 1"/>
    <property type="match status" value="1"/>
</dbReference>
<reference evidence="8" key="1">
    <citation type="journal article" date="2023" name="Nat. Microbiol.">
        <title>Babesia duncani multi-omics identifies virulence factors and drug targets.</title>
        <authorList>
            <person name="Singh P."/>
            <person name="Lonardi S."/>
            <person name="Liang Q."/>
            <person name="Vydyam P."/>
            <person name="Khabirova E."/>
            <person name="Fang T."/>
            <person name="Gihaz S."/>
            <person name="Thekkiniath J."/>
            <person name="Munshi M."/>
            <person name="Abel S."/>
            <person name="Ciampossin L."/>
            <person name="Batugedara G."/>
            <person name="Gupta M."/>
            <person name="Lu X.M."/>
            <person name="Lenz T."/>
            <person name="Chakravarty S."/>
            <person name="Cornillot E."/>
            <person name="Hu Y."/>
            <person name="Ma W."/>
            <person name="Gonzalez L.M."/>
            <person name="Sanchez S."/>
            <person name="Estrada K."/>
            <person name="Sanchez-Flores A."/>
            <person name="Montero E."/>
            <person name="Harb O.S."/>
            <person name="Le Roch K.G."/>
            <person name="Mamoun C.B."/>
        </authorList>
    </citation>
    <scope>NUCLEOTIDE SEQUENCE</scope>
    <source>
        <strain evidence="8">WA1</strain>
    </source>
</reference>